<organism evidence="1 2">
    <name type="scientific">Brassica napus</name>
    <name type="common">Rape</name>
    <dbReference type="NCBI Taxonomy" id="3708"/>
    <lineage>
        <taxon>Eukaryota</taxon>
        <taxon>Viridiplantae</taxon>
        <taxon>Streptophyta</taxon>
        <taxon>Embryophyta</taxon>
        <taxon>Tracheophyta</taxon>
        <taxon>Spermatophyta</taxon>
        <taxon>Magnoliopsida</taxon>
        <taxon>eudicotyledons</taxon>
        <taxon>Gunneridae</taxon>
        <taxon>Pentapetalae</taxon>
        <taxon>rosids</taxon>
        <taxon>malvids</taxon>
        <taxon>Brassicales</taxon>
        <taxon>Brassicaceae</taxon>
        <taxon>Brassiceae</taxon>
        <taxon>Brassica</taxon>
    </lineage>
</organism>
<dbReference type="EMBL" id="JAGKQM010000018">
    <property type="protein sequence ID" value="KAH0863243.1"/>
    <property type="molecule type" value="Genomic_DNA"/>
</dbReference>
<dbReference type="SUPFAM" id="SSF53474">
    <property type="entry name" value="alpha/beta-Hydrolases"/>
    <property type="match status" value="1"/>
</dbReference>
<keyword evidence="2" id="KW-1185">Reference proteome</keyword>
<proteinExistence type="predicted"/>
<dbReference type="PANTHER" id="PTHR43689:SF53">
    <property type="entry name" value="ALPHA_BETA-HYDROLASES SUPERFAMILY PROTEIN"/>
    <property type="match status" value="1"/>
</dbReference>
<dbReference type="Proteomes" id="UP000824890">
    <property type="component" value="Unassembled WGS sequence"/>
</dbReference>
<dbReference type="PANTHER" id="PTHR43689">
    <property type="entry name" value="HYDROLASE"/>
    <property type="match status" value="1"/>
</dbReference>
<comment type="caution">
    <text evidence="1">The sequence shown here is derived from an EMBL/GenBank/DDBJ whole genome shotgun (WGS) entry which is preliminary data.</text>
</comment>
<gene>
    <name evidence="1" type="ORF">HID58_080454</name>
</gene>
<sequence>PGRSGFVGEFKESSSLVYVFQSEQIWVRSDLASTEMDNKASDASSPQQYWLIPERLPGSVLKVSSELLLSFRIIDGDSYVSPSLLHFSSLLWHNFSVLLRCLGRTLASHVRLGSQIYRLRLTGSVLQILPSNVGFTLRFCCRESFRSVSARSPSPMVFRSRCQPPPSKPLGAILRNMSIGVIGSFFFKEWINVDSLLLITEAIIRPGLEPGAVDVFFEFICYYCGPLPEDLLPQFKCPVLVAWGEKDPWDPIKLGRAYGNFDAAPQVSPLSNEDEKPEMVNPLIESVVARHSKSSTALAPGI</sequence>
<feature type="non-terminal residue" evidence="1">
    <location>
        <position position="1"/>
    </location>
</feature>
<reference evidence="1 2" key="1">
    <citation type="submission" date="2021-05" db="EMBL/GenBank/DDBJ databases">
        <title>Genome Assembly of Synthetic Allotetraploid Brassica napus Reveals Homoeologous Exchanges between Subgenomes.</title>
        <authorList>
            <person name="Davis J.T."/>
        </authorList>
    </citation>
    <scope>NUCLEOTIDE SEQUENCE [LARGE SCALE GENOMIC DNA]</scope>
    <source>
        <strain evidence="2">cv. Da-Ae</strain>
        <tissue evidence="1">Seedling</tissue>
    </source>
</reference>
<name>A0ABQ7Y4X8_BRANA</name>
<dbReference type="InterPro" id="IPR029058">
    <property type="entry name" value="AB_hydrolase_fold"/>
</dbReference>
<evidence type="ECO:0000313" key="1">
    <source>
        <dbReference type="EMBL" id="KAH0863243.1"/>
    </source>
</evidence>
<evidence type="ECO:0000313" key="2">
    <source>
        <dbReference type="Proteomes" id="UP000824890"/>
    </source>
</evidence>
<accession>A0ABQ7Y4X8</accession>
<protein>
    <submittedName>
        <fullName evidence="1">Uncharacterized protein</fullName>
    </submittedName>
</protein>